<dbReference type="Pfam" id="PF05477">
    <property type="entry name" value="SURF2"/>
    <property type="match status" value="1"/>
</dbReference>
<accession>A0ABD3WBT2</accession>
<feature type="compositionally biased region" description="Basic residues" evidence="1">
    <location>
        <begin position="238"/>
        <end position="255"/>
    </location>
</feature>
<feature type="compositionally biased region" description="Acidic residues" evidence="1">
    <location>
        <begin position="154"/>
        <end position="167"/>
    </location>
</feature>
<proteinExistence type="predicted"/>
<dbReference type="InterPro" id="IPR008833">
    <property type="entry name" value="Surf2"/>
</dbReference>
<evidence type="ECO:0000313" key="3">
    <source>
        <dbReference type="Proteomes" id="UP001634394"/>
    </source>
</evidence>
<feature type="compositionally biased region" description="Acidic residues" evidence="1">
    <location>
        <begin position="202"/>
        <end position="214"/>
    </location>
</feature>
<feature type="compositionally biased region" description="Polar residues" evidence="1">
    <location>
        <begin position="142"/>
        <end position="151"/>
    </location>
</feature>
<dbReference type="Proteomes" id="UP001634394">
    <property type="component" value="Unassembled WGS sequence"/>
</dbReference>
<dbReference type="EMBL" id="JBJQND010000007">
    <property type="protein sequence ID" value="KAL3870208.1"/>
    <property type="molecule type" value="Genomic_DNA"/>
</dbReference>
<gene>
    <name evidence="2" type="ORF">ACJMK2_038288</name>
</gene>
<keyword evidence="3" id="KW-1185">Reference proteome</keyword>
<name>A0ABD3WBT2_SINWO</name>
<comment type="caution">
    <text evidence="2">The sequence shown here is derived from an EMBL/GenBank/DDBJ whole genome shotgun (WGS) entry which is preliminary data.</text>
</comment>
<dbReference type="PANTHER" id="PTHR34348">
    <property type="entry name" value="SURFEIT LOCUS PROTEIN 2"/>
    <property type="match status" value="1"/>
</dbReference>
<evidence type="ECO:0008006" key="4">
    <source>
        <dbReference type="Google" id="ProtNLM"/>
    </source>
</evidence>
<protein>
    <recommendedName>
        <fullName evidence="4">Surfeit locus protein 2</fullName>
    </recommendedName>
</protein>
<organism evidence="2 3">
    <name type="scientific">Sinanodonta woodiana</name>
    <name type="common">Chinese pond mussel</name>
    <name type="synonym">Anodonta woodiana</name>
    <dbReference type="NCBI Taxonomy" id="1069815"/>
    <lineage>
        <taxon>Eukaryota</taxon>
        <taxon>Metazoa</taxon>
        <taxon>Spiralia</taxon>
        <taxon>Lophotrochozoa</taxon>
        <taxon>Mollusca</taxon>
        <taxon>Bivalvia</taxon>
        <taxon>Autobranchia</taxon>
        <taxon>Heteroconchia</taxon>
        <taxon>Palaeoheterodonta</taxon>
        <taxon>Unionida</taxon>
        <taxon>Unionoidea</taxon>
        <taxon>Unionidae</taxon>
        <taxon>Unioninae</taxon>
        <taxon>Sinanodonta</taxon>
    </lineage>
</organism>
<evidence type="ECO:0000256" key="1">
    <source>
        <dbReference type="SAM" id="MobiDB-lite"/>
    </source>
</evidence>
<dbReference type="AlphaFoldDB" id="A0ABD3WBT2"/>
<feature type="compositionally biased region" description="Polar residues" evidence="1">
    <location>
        <begin position="215"/>
        <end position="225"/>
    </location>
</feature>
<reference evidence="2 3" key="1">
    <citation type="submission" date="2024-11" db="EMBL/GenBank/DDBJ databases">
        <title>Chromosome-level genome assembly of the freshwater bivalve Anodonta woodiana.</title>
        <authorList>
            <person name="Chen X."/>
        </authorList>
    </citation>
    <scope>NUCLEOTIDE SEQUENCE [LARGE SCALE GENOMIC DNA]</scope>
    <source>
        <strain evidence="2">MN2024</strain>
        <tissue evidence="2">Gills</tissue>
    </source>
</reference>
<evidence type="ECO:0000313" key="2">
    <source>
        <dbReference type="EMBL" id="KAL3870208.1"/>
    </source>
</evidence>
<feature type="compositionally biased region" description="Acidic residues" evidence="1">
    <location>
        <begin position="177"/>
        <end position="188"/>
    </location>
</feature>
<sequence>MAEDADYLGLKLQKVLQKNPNLQFDSIKKKIRCSLSGHEMPCSLDIVNSYLQGKKYKKLCDDHQFEYDGLKPHIVQSNKKGREHQLFCLLTLRHINRQPDHIQRHINGHRFKKALAKWEECKRTGQEFKPYHRQRQRDGPGISQSSRSGISTDMDMEGSGDESDVDSLSDLYPTGDFSDDEIEEEPMEVGEMAGSDQKENENNSESDFDFEDMNENNPSSASVQGQKRKKAFEENSSKKLKSAKKGKKNLKSHVS</sequence>
<feature type="region of interest" description="Disordered" evidence="1">
    <location>
        <begin position="127"/>
        <end position="255"/>
    </location>
</feature>
<dbReference type="PANTHER" id="PTHR34348:SF1">
    <property type="entry name" value="SURFEIT LOCUS PROTEIN 2"/>
    <property type="match status" value="1"/>
</dbReference>